<organism evidence="4 5">
    <name type="scientific">Thiorhodococcus minor</name>
    <dbReference type="NCBI Taxonomy" id="57489"/>
    <lineage>
        <taxon>Bacteria</taxon>
        <taxon>Pseudomonadati</taxon>
        <taxon>Pseudomonadota</taxon>
        <taxon>Gammaproteobacteria</taxon>
        <taxon>Chromatiales</taxon>
        <taxon>Chromatiaceae</taxon>
        <taxon>Thiorhodococcus</taxon>
    </lineage>
</organism>
<reference evidence="4 5" key="1">
    <citation type="submission" date="2020-02" db="EMBL/GenBank/DDBJ databases">
        <title>Genome sequences of Thiorhodococcus mannitoliphagus and Thiorhodococcus minor, purple sulfur photosynthetic bacteria in the gammaproteobacterial family, Chromatiaceae.</title>
        <authorList>
            <person name="Aviles F.A."/>
            <person name="Meyer T.E."/>
            <person name="Kyndt J.A."/>
        </authorList>
    </citation>
    <scope>NUCLEOTIDE SEQUENCE [LARGE SCALE GENOMIC DNA]</scope>
    <source>
        <strain evidence="4 5">DSM 11518</strain>
    </source>
</reference>
<dbReference type="Pfam" id="PF03975">
    <property type="entry name" value="CheD"/>
    <property type="match status" value="1"/>
</dbReference>
<dbReference type="EMBL" id="JAAIJQ010000119">
    <property type="protein sequence ID" value="NEV64880.1"/>
    <property type="molecule type" value="Genomic_DNA"/>
</dbReference>
<dbReference type="InterPro" id="IPR005659">
    <property type="entry name" value="Chemorcpt_Glu_NH3ase_CheD"/>
</dbReference>
<dbReference type="PANTHER" id="PTHR35147:SF3">
    <property type="entry name" value="CHEMORECEPTOR GLUTAMINE DEAMIDASE CHED 1-RELATED"/>
    <property type="match status" value="1"/>
</dbReference>
<protein>
    <recommendedName>
        <fullName evidence="3">Probable chemoreceptor glutamine deamidase CheD</fullName>
        <ecNumber evidence="3">3.5.1.44</ecNumber>
    </recommendedName>
</protein>
<dbReference type="EC" id="3.5.1.44" evidence="3"/>
<accession>A0A6M0K589</accession>
<proteinExistence type="inferred from homology"/>
<evidence type="ECO:0000313" key="5">
    <source>
        <dbReference type="Proteomes" id="UP000483379"/>
    </source>
</evidence>
<evidence type="ECO:0000256" key="3">
    <source>
        <dbReference type="HAMAP-Rule" id="MF_01440"/>
    </source>
</evidence>
<name>A0A6M0K589_9GAMM</name>
<comment type="catalytic activity">
    <reaction evidence="3">
        <text>L-glutaminyl-[protein] + H2O = L-glutamyl-[protein] + NH4(+)</text>
        <dbReference type="Rhea" id="RHEA:16441"/>
        <dbReference type="Rhea" id="RHEA-COMP:10207"/>
        <dbReference type="Rhea" id="RHEA-COMP:10208"/>
        <dbReference type="ChEBI" id="CHEBI:15377"/>
        <dbReference type="ChEBI" id="CHEBI:28938"/>
        <dbReference type="ChEBI" id="CHEBI:29973"/>
        <dbReference type="ChEBI" id="CHEBI:30011"/>
        <dbReference type="EC" id="3.5.1.44"/>
    </reaction>
</comment>
<dbReference type="SUPFAM" id="SSF64438">
    <property type="entry name" value="CNF1/YfiH-like putative cysteine hydrolases"/>
    <property type="match status" value="1"/>
</dbReference>
<dbReference type="Proteomes" id="UP000483379">
    <property type="component" value="Unassembled WGS sequence"/>
</dbReference>
<comment type="function">
    <text evidence="3">Probably deamidates glutamine residues to glutamate on methyl-accepting chemotaxis receptors (MCPs), playing an important role in chemotaxis.</text>
</comment>
<dbReference type="Gene3D" id="3.30.1330.200">
    <property type="match status" value="1"/>
</dbReference>
<evidence type="ECO:0000313" key="4">
    <source>
        <dbReference type="EMBL" id="NEV64880.1"/>
    </source>
</evidence>
<evidence type="ECO:0000256" key="1">
    <source>
        <dbReference type="ARBA" id="ARBA00022500"/>
    </source>
</evidence>
<dbReference type="GO" id="GO:0050568">
    <property type="term" value="F:protein-glutamine glutaminase activity"/>
    <property type="evidence" value="ECO:0007669"/>
    <property type="project" value="UniProtKB-UniRule"/>
</dbReference>
<dbReference type="PANTHER" id="PTHR35147">
    <property type="entry name" value="CHEMORECEPTOR GLUTAMINE DEAMIDASE CHED-RELATED"/>
    <property type="match status" value="1"/>
</dbReference>
<sequence>MTPSPGGAEARITLHPGDYEVSAQPVSFTTLLGSCVAVCLYDPVRGVAGMNHFLLTDRRYALQQPVLDSEAGRYGIHAMELLINALLKLGAQRRSLKAKAFGGGNVLGSSCDDPSGFPCVGTANIRFVREFLEKDGIPLVAADLGGSFGRQIAFTNLDYSVLVRKISPLKAREVVQEERIYWRDHLQGGDVNRPDYW</sequence>
<keyword evidence="5" id="KW-1185">Reference proteome</keyword>
<dbReference type="InterPro" id="IPR038592">
    <property type="entry name" value="CheD-like_sf"/>
</dbReference>
<dbReference type="CDD" id="cd16352">
    <property type="entry name" value="CheD"/>
    <property type="match status" value="1"/>
</dbReference>
<comment type="similarity">
    <text evidence="3">Belongs to the CheD family.</text>
</comment>
<keyword evidence="2 3" id="KW-0378">Hydrolase</keyword>
<dbReference type="GO" id="GO:0006935">
    <property type="term" value="P:chemotaxis"/>
    <property type="evidence" value="ECO:0007669"/>
    <property type="project" value="UniProtKB-UniRule"/>
</dbReference>
<comment type="caution">
    <text evidence="4">The sequence shown here is derived from an EMBL/GenBank/DDBJ whole genome shotgun (WGS) entry which is preliminary data.</text>
</comment>
<keyword evidence="1 3" id="KW-0145">Chemotaxis</keyword>
<dbReference type="AlphaFoldDB" id="A0A6M0K589"/>
<evidence type="ECO:0000256" key="2">
    <source>
        <dbReference type="ARBA" id="ARBA00022801"/>
    </source>
</evidence>
<gene>
    <name evidence="3" type="primary">cheD</name>
    <name evidence="4" type="ORF">G3446_23940</name>
</gene>
<dbReference type="InterPro" id="IPR011324">
    <property type="entry name" value="Cytotoxic_necrot_fac-like_cat"/>
</dbReference>
<dbReference type="HAMAP" id="MF_01440">
    <property type="entry name" value="CheD"/>
    <property type="match status" value="1"/>
</dbReference>